<dbReference type="InterPro" id="IPR027417">
    <property type="entry name" value="P-loop_NTPase"/>
</dbReference>
<keyword evidence="3" id="KW-0378">Hydrolase</keyword>
<keyword evidence="7" id="KW-1185">Reference proteome</keyword>
<proteinExistence type="inferred from homology"/>
<dbReference type="Gene3D" id="3.40.50.300">
    <property type="entry name" value="P-loop containing nucleotide triphosphate hydrolases"/>
    <property type="match status" value="1"/>
</dbReference>
<dbReference type="Proteomes" id="UP001217485">
    <property type="component" value="Unassembled WGS sequence"/>
</dbReference>
<dbReference type="SUPFAM" id="SSF52540">
    <property type="entry name" value="P-loop containing nucleoside triphosphate hydrolases"/>
    <property type="match status" value="1"/>
</dbReference>
<accession>A0ABT5C6W7</accession>
<reference evidence="6 7" key="1">
    <citation type="submission" date="2023-01" db="EMBL/GenBank/DDBJ databases">
        <title>Minimal conservation of predation-associated metabolite biosynthetic gene clusters underscores biosynthetic potential of Myxococcota including descriptions for ten novel species: Archangium lansinium sp. nov., Myxococcus landrumus sp. nov., Nannocystis bai.</title>
        <authorList>
            <person name="Ahearne A."/>
            <person name="Stevens C."/>
            <person name="Dowd S."/>
        </authorList>
    </citation>
    <scope>NUCLEOTIDE SEQUENCE [LARGE SCALE GENOMIC DNA]</scope>
    <source>
        <strain evidence="6 7">WIWO2</strain>
    </source>
</reference>
<gene>
    <name evidence="6" type="primary">meaB</name>
    <name evidence="6" type="ORF">POL72_30775</name>
</gene>
<dbReference type="InterPro" id="IPR052040">
    <property type="entry name" value="GTPase/Isobutyryl-CoA_mutase"/>
</dbReference>
<dbReference type="NCBIfam" id="TIGR00750">
    <property type="entry name" value="lao"/>
    <property type="match status" value="1"/>
</dbReference>
<dbReference type="InterPro" id="IPR005129">
    <property type="entry name" value="GTPase_ArgK"/>
</dbReference>
<dbReference type="RefSeq" id="WP_272099787.1">
    <property type="nucleotide sequence ID" value="NZ_JAQNDK010000003.1"/>
</dbReference>
<dbReference type="PANTHER" id="PTHR43087">
    <property type="entry name" value="LYSINE/ARGININE/ORNITHINE TRANSPORT SYSTEM KINASE"/>
    <property type="match status" value="1"/>
</dbReference>
<sequence length="358" mass="37071">MHPLADKVLARETRATARACRLVDDRVGDYAAILKDLFPHTGRAWILGVTGNPGAGKSTLTDRLISVFRGQGRRVAVVAVDPTSPFTGGAILGDRIRMQAHFSDPDVFIRSLATRGALGGLSRSVVDVVRVLDAWGADVVLVETVGVGQDELEITRMAHTTLVVAAPGMGDEVQAIKAGILECADVFAVNKADRDGADAAVRDLELMIALGGEVAAASGRARGHSAAALHARAQGAPSPGGEPVEGPWEPVIARTVATRNEGVAALVDKLEGHRAWLFGTEAGAARREERLREAMHVQLRDALTDAAVAALGPALEAAVHAVAQRTVDPYTASEQLVAAFRSAGAIAPGAAVAPGGGT</sequence>
<evidence type="ECO:0000256" key="1">
    <source>
        <dbReference type="ARBA" id="ARBA00009625"/>
    </source>
</evidence>
<protein>
    <submittedName>
        <fullName evidence="6">Methylmalonyl Co-A mutase-associated GTPase MeaB</fullName>
    </submittedName>
</protein>
<evidence type="ECO:0000256" key="4">
    <source>
        <dbReference type="ARBA" id="ARBA00023134"/>
    </source>
</evidence>
<dbReference type="PANTHER" id="PTHR43087:SF1">
    <property type="entry name" value="LAO_AO TRANSPORT SYSTEM ATPASE"/>
    <property type="match status" value="1"/>
</dbReference>
<keyword evidence="5" id="KW-0143">Chaperone</keyword>
<keyword evidence="2" id="KW-0547">Nucleotide-binding</keyword>
<evidence type="ECO:0000313" key="7">
    <source>
        <dbReference type="Proteomes" id="UP001217485"/>
    </source>
</evidence>
<evidence type="ECO:0000256" key="3">
    <source>
        <dbReference type="ARBA" id="ARBA00022801"/>
    </source>
</evidence>
<comment type="similarity">
    <text evidence="1">Belongs to the SIMIBI class G3E GTPase family. ArgK/MeaB subfamily.</text>
</comment>
<evidence type="ECO:0000313" key="6">
    <source>
        <dbReference type="EMBL" id="MDC0682159.1"/>
    </source>
</evidence>
<comment type="caution">
    <text evidence="6">The sequence shown here is derived from an EMBL/GenBank/DDBJ whole genome shotgun (WGS) entry which is preliminary data.</text>
</comment>
<dbReference type="EMBL" id="JAQNDK010000003">
    <property type="protein sequence ID" value="MDC0682159.1"/>
    <property type="molecule type" value="Genomic_DNA"/>
</dbReference>
<evidence type="ECO:0000256" key="5">
    <source>
        <dbReference type="ARBA" id="ARBA00023186"/>
    </source>
</evidence>
<keyword evidence="4" id="KW-0342">GTP-binding</keyword>
<evidence type="ECO:0000256" key="2">
    <source>
        <dbReference type="ARBA" id="ARBA00022741"/>
    </source>
</evidence>
<organism evidence="6 7">
    <name type="scientific">Sorangium atrum</name>
    <dbReference type="NCBI Taxonomy" id="2995308"/>
    <lineage>
        <taxon>Bacteria</taxon>
        <taxon>Pseudomonadati</taxon>
        <taxon>Myxococcota</taxon>
        <taxon>Polyangia</taxon>
        <taxon>Polyangiales</taxon>
        <taxon>Polyangiaceae</taxon>
        <taxon>Sorangium</taxon>
    </lineage>
</organism>
<dbReference type="Pfam" id="PF03308">
    <property type="entry name" value="MeaB"/>
    <property type="match status" value="1"/>
</dbReference>
<name>A0ABT5C6W7_9BACT</name>